<dbReference type="InterPro" id="IPR029058">
    <property type="entry name" value="AB_hydrolase_fold"/>
</dbReference>
<dbReference type="OrthoDB" id="252464at2"/>
<dbReference type="SUPFAM" id="SSF53474">
    <property type="entry name" value="alpha/beta-Hydrolases"/>
    <property type="match status" value="1"/>
</dbReference>
<protein>
    <submittedName>
        <fullName evidence="2">Alpha/beta hydrolase</fullName>
    </submittedName>
</protein>
<dbReference type="GO" id="GO:0016787">
    <property type="term" value="F:hydrolase activity"/>
    <property type="evidence" value="ECO:0007669"/>
    <property type="project" value="UniProtKB-KW"/>
</dbReference>
<gene>
    <name evidence="2" type="ORF">SBA1_190046</name>
</gene>
<dbReference type="PANTHER" id="PTHR43798">
    <property type="entry name" value="MONOACYLGLYCEROL LIPASE"/>
    <property type="match status" value="1"/>
</dbReference>
<reference evidence="3" key="1">
    <citation type="submission" date="2018-02" db="EMBL/GenBank/DDBJ databases">
        <authorList>
            <person name="Hausmann B."/>
        </authorList>
    </citation>
    <scope>NUCLEOTIDE SEQUENCE [LARGE SCALE GENOMIC DNA]</scope>
    <source>
        <strain evidence="3">Peat soil MAG SbA1</strain>
    </source>
</reference>
<dbReference type="InterPro" id="IPR000639">
    <property type="entry name" value="Epox_hydrolase-like"/>
</dbReference>
<dbReference type="Gene3D" id="3.40.50.1820">
    <property type="entry name" value="alpha/beta hydrolase"/>
    <property type="match status" value="1"/>
</dbReference>
<dbReference type="EMBL" id="OMOD01000101">
    <property type="protein sequence ID" value="SPF37914.1"/>
    <property type="molecule type" value="Genomic_DNA"/>
</dbReference>
<organism evidence="2 3">
    <name type="scientific">Candidatus Sulfotelmatobacter kueseliae</name>
    <dbReference type="NCBI Taxonomy" id="2042962"/>
    <lineage>
        <taxon>Bacteria</taxon>
        <taxon>Pseudomonadati</taxon>
        <taxon>Acidobacteriota</taxon>
        <taxon>Terriglobia</taxon>
        <taxon>Terriglobales</taxon>
        <taxon>Candidatus Korobacteraceae</taxon>
        <taxon>Candidatus Sulfotelmatobacter</taxon>
    </lineage>
</organism>
<dbReference type="InterPro" id="IPR000073">
    <property type="entry name" value="AB_hydrolase_1"/>
</dbReference>
<evidence type="ECO:0000313" key="2">
    <source>
        <dbReference type="EMBL" id="SPF37914.1"/>
    </source>
</evidence>
<dbReference type="InterPro" id="IPR050266">
    <property type="entry name" value="AB_hydrolase_sf"/>
</dbReference>
<dbReference type="Pfam" id="PF00561">
    <property type="entry name" value="Abhydrolase_1"/>
    <property type="match status" value="1"/>
</dbReference>
<dbReference type="Proteomes" id="UP000238701">
    <property type="component" value="Unassembled WGS sequence"/>
</dbReference>
<dbReference type="PRINTS" id="PR00111">
    <property type="entry name" value="ABHYDROLASE"/>
</dbReference>
<evidence type="ECO:0000313" key="3">
    <source>
        <dbReference type="Proteomes" id="UP000238701"/>
    </source>
</evidence>
<name>A0A2U3KE14_9BACT</name>
<sequence length="268" mass="29346">MAPIPSRRIKSGDAEIVYWSLGEGSPVILLHPFPAHHEFWLPVAESLAARYRVILPDLRGHGESGVGEGPATMEKHAADIVRVMDDADVGRAPLVGVSVGGYVLFEFWRRHRGRVAALGLCNTKAPADGAEARAARLQAATDVLERGTEPFLETMVPRLLGKTTRETRPDLVDEALRMMRTMSPDDVAQVQRGMAERPDSVATLNTINVPTLLVTGDEDILTGVNEAELMRQHVAGSELRVIPKAGHYAPWEQPEEAARLLRQFLDGI</sequence>
<feature type="domain" description="AB hydrolase-1" evidence="1">
    <location>
        <begin position="26"/>
        <end position="254"/>
    </location>
</feature>
<dbReference type="PRINTS" id="PR00412">
    <property type="entry name" value="EPOXHYDRLASE"/>
</dbReference>
<accession>A0A2U3KE14</accession>
<proteinExistence type="predicted"/>
<keyword evidence="2" id="KW-0378">Hydrolase</keyword>
<dbReference type="AlphaFoldDB" id="A0A2U3KE14"/>
<evidence type="ECO:0000259" key="1">
    <source>
        <dbReference type="Pfam" id="PF00561"/>
    </source>
</evidence>